<keyword evidence="1" id="KW-0472">Membrane</keyword>
<dbReference type="EMBL" id="JAKGAQ010000001">
    <property type="protein sequence ID" value="MCF2869459.1"/>
    <property type="molecule type" value="Genomic_DNA"/>
</dbReference>
<evidence type="ECO:0000313" key="3">
    <source>
        <dbReference type="Proteomes" id="UP001200557"/>
    </source>
</evidence>
<sequence>MQAAIQFPFAISGSYAVHFRNAEGSGCNFAFLALSVQFVGFWFGGMLSPEILTLLAFEALTLFVIFKIAKSKELVLVFPWSGVVFNCLLLVCLIIFGTQNMLPWLVAIFLSRLVFCFLILAYLRFQNSKVSDVNDTALGQDDAPNNVPSSRRFWIVFFRQFVFINARFLVPEQFLAIVAIAGRIAQNAFVFILYPIFLFGDVASIGLALAYGAAFGVVTGGAVWLVSAELVPSLIMSVLVASLVVFEVKSGGPKR</sequence>
<feature type="transmembrane region" description="Helical" evidence="1">
    <location>
        <begin position="76"/>
        <end position="96"/>
    </location>
</feature>
<keyword evidence="3" id="KW-1185">Reference proteome</keyword>
<keyword evidence="1" id="KW-1133">Transmembrane helix</keyword>
<evidence type="ECO:0000256" key="1">
    <source>
        <dbReference type="SAM" id="Phobius"/>
    </source>
</evidence>
<dbReference type="Proteomes" id="UP001200557">
    <property type="component" value="Unassembled WGS sequence"/>
</dbReference>
<proteinExistence type="predicted"/>
<name>A0ABS9CSU0_9RHOB</name>
<feature type="transmembrane region" description="Helical" evidence="1">
    <location>
        <begin position="176"/>
        <end position="198"/>
    </location>
</feature>
<keyword evidence="1" id="KW-0812">Transmembrane</keyword>
<reference evidence="2 3" key="1">
    <citation type="submission" date="2022-01" db="EMBL/GenBank/DDBJ databases">
        <title>Octadecabacter sp. nov., isolated from a marine alga.</title>
        <authorList>
            <person name="Jin M.S."/>
            <person name="Kim H.M."/>
            <person name="Han D.M."/>
            <person name="Jung J.J."/>
            <person name="Jeon C.O."/>
        </authorList>
    </citation>
    <scope>NUCLEOTIDE SEQUENCE [LARGE SCALE GENOMIC DNA]</scope>
    <source>
        <strain evidence="2 3">G9-8</strain>
    </source>
</reference>
<organism evidence="2 3">
    <name type="scientific">Octadecabacter dasysiphoniae</name>
    <dbReference type="NCBI Taxonomy" id="2909341"/>
    <lineage>
        <taxon>Bacteria</taxon>
        <taxon>Pseudomonadati</taxon>
        <taxon>Pseudomonadota</taxon>
        <taxon>Alphaproteobacteria</taxon>
        <taxon>Rhodobacterales</taxon>
        <taxon>Roseobacteraceae</taxon>
        <taxon>Octadecabacter</taxon>
    </lineage>
</organism>
<protein>
    <submittedName>
        <fullName evidence="2">Uncharacterized protein</fullName>
    </submittedName>
</protein>
<feature type="transmembrane region" description="Helical" evidence="1">
    <location>
        <begin position="51"/>
        <end position="69"/>
    </location>
</feature>
<feature type="transmembrane region" description="Helical" evidence="1">
    <location>
        <begin position="230"/>
        <end position="248"/>
    </location>
</feature>
<gene>
    <name evidence="2" type="ORF">L0664_00130</name>
</gene>
<feature type="transmembrane region" description="Helical" evidence="1">
    <location>
        <begin position="27"/>
        <end position="45"/>
    </location>
</feature>
<feature type="transmembrane region" description="Helical" evidence="1">
    <location>
        <begin position="102"/>
        <end position="123"/>
    </location>
</feature>
<accession>A0ABS9CSU0</accession>
<evidence type="ECO:0000313" key="2">
    <source>
        <dbReference type="EMBL" id="MCF2869459.1"/>
    </source>
</evidence>
<comment type="caution">
    <text evidence="2">The sequence shown here is derived from an EMBL/GenBank/DDBJ whole genome shotgun (WGS) entry which is preliminary data.</text>
</comment>